<dbReference type="Proteomes" id="UP001206925">
    <property type="component" value="Unassembled WGS sequence"/>
</dbReference>
<keyword evidence="1" id="KW-1133">Transmembrane helix</keyword>
<dbReference type="EMBL" id="JAMZMK010008050">
    <property type="protein sequence ID" value="KAI7742209.1"/>
    <property type="molecule type" value="Genomic_DNA"/>
</dbReference>
<evidence type="ECO:0000256" key="1">
    <source>
        <dbReference type="SAM" id="Phobius"/>
    </source>
</evidence>
<keyword evidence="3" id="KW-1185">Reference proteome</keyword>
<dbReference type="PANTHER" id="PTHR45270">
    <property type="entry name" value="OS03G0832900 PROTEIN"/>
    <property type="match status" value="1"/>
</dbReference>
<evidence type="ECO:0000313" key="2">
    <source>
        <dbReference type="EMBL" id="KAI7742209.1"/>
    </source>
</evidence>
<dbReference type="PANTHER" id="PTHR45270:SF1">
    <property type="entry name" value="CHAPERONE DNAJ-DOMAIN SUPERFAMILY PROTEIN"/>
    <property type="match status" value="1"/>
</dbReference>
<sequence>MEVVKFGGLLLFCSGCESCKWWKDCVLRGVKSVFGLGTVALLIVIWSCFLSLTSFSCLLYVLVSMGAAGCAVHYLGYTPGLFIVGLFAILVLWMYANFWTTGLLFIVGGYVFSLNHARLVILMATIYALYFVKNQAGWSGAFVSINLAFLSNDALNCMIQWSDNLSEKIHVEEPKIPESFVEDEFVSESEFSLPNDEPVETVEKVHSYKSTSKPAATETVEKEQKESVTVPVVKDDGEAIKEMKRILGCLDHYEALDFSRYKKIDAVLLKKEYRKKVCCF</sequence>
<feature type="transmembrane region" description="Helical" evidence="1">
    <location>
        <begin position="34"/>
        <end position="62"/>
    </location>
</feature>
<protein>
    <submittedName>
        <fullName evidence="2">Uncharacterized protein</fullName>
    </submittedName>
</protein>
<dbReference type="AlphaFoldDB" id="A0AAD5GI79"/>
<feature type="transmembrane region" description="Helical" evidence="1">
    <location>
        <begin position="102"/>
        <end position="130"/>
    </location>
</feature>
<comment type="caution">
    <text evidence="2">The sequence shown here is derived from an EMBL/GenBank/DDBJ whole genome shotgun (WGS) entry which is preliminary data.</text>
</comment>
<accession>A0AAD5GI79</accession>
<proteinExistence type="predicted"/>
<gene>
    <name evidence="2" type="ORF">M8C21_017765</name>
</gene>
<feature type="transmembrane region" description="Helical" evidence="1">
    <location>
        <begin position="74"/>
        <end position="96"/>
    </location>
</feature>
<reference evidence="2" key="1">
    <citation type="submission" date="2022-06" db="EMBL/GenBank/DDBJ databases">
        <title>Uncovering the hologenomic basis of an extraordinary plant invasion.</title>
        <authorList>
            <person name="Bieker V.C."/>
            <person name="Martin M.D."/>
            <person name="Gilbert T."/>
            <person name="Hodgins K."/>
            <person name="Battlay P."/>
            <person name="Petersen B."/>
            <person name="Wilson J."/>
        </authorList>
    </citation>
    <scope>NUCLEOTIDE SEQUENCE</scope>
    <source>
        <strain evidence="2">AA19_3_7</strain>
        <tissue evidence="2">Leaf</tissue>
    </source>
</reference>
<name>A0AAD5GI79_AMBAR</name>
<evidence type="ECO:0000313" key="3">
    <source>
        <dbReference type="Proteomes" id="UP001206925"/>
    </source>
</evidence>
<keyword evidence="1" id="KW-0812">Transmembrane</keyword>
<keyword evidence="1" id="KW-0472">Membrane</keyword>
<organism evidence="2 3">
    <name type="scientific">Ambrosia artemisiifolia</name>
    <name type="common">Common ragweed</name>
    <dbReference type="NCBI Taxonomy" id="4212"/>
    <lineage>
        <taxon>Eukaryota</taxon>
        <taxon>Viridiplantae</taxon>
        <taxon>Streptophyta</taxon>
        <taxon>Embryophyta</taxon>
        <taxon>Tracheophyta</taxon>
        <taxon>Spermatophyta</taxon>
        <taxon>Magnoliopsida</taxon>
        <taxon>eudicotyledons</taxon>
        <taxon>Gunneridae</taxon>
        <taxon>Pentapetalae</taxon>
        <taxon>asterids</taxon>
        <taxon>campanulids</taxon>
        <taxon>Asterales</taxon>
        <taxon>Asteraceae</taxon>
        <taxon>Asteroideae</taxon>
        <taxon>Heliantheae alliance</taxon>
        <taxon>Heliantheae</taxon>
        <taxon>Ambrosia</taxon>
    </lineage>
</organism>